<evidence type="ECO:0000313" key="3">
    <source>
        <dbReference type="Proteomes" id="UP000078512"/>
    </source>
</evidence>
<feature type="region of interest" description="Disordered" evidence="1">
    <location>
        <begin position="428"/>
        <end position="593"/>
    </location>
</feature>
<dbReference type="AlphaFoldDB" id="A0A197K066"/>
<dbReference type="OrthoDB" id="2369043at2759"/>
<organism evidence="2 3">
    <name type="scientific">Linnemannia elongata AG-77</name>
    <dbReference type="NCBI Taxonomy" id="1314771"/>
    <lineage>
        <taxon>Eukaryota</taxon>
        <taxon>Fungi</taxon>
        <taxon>Fungi incertae sedis</taxon>
        <taxon>Mucoromycota</taxon>
        <taxon>Mortierellomycotina</taxon>
        <taxon>Mortierellomycetes</taxon>
        <taxon>Mortierellales</taxon>
        <taxon>Mortierellaceae</taxon>
        <taxon>Linnemannia</taxon>
    </lineage>
</organism>
<keyword evidence="3" id="KW-1185">Reference proteome</keyword>
<feature type="compositionally biased region" description="Basic and acidic residues" evidence="1">
    <location>
        <begin position="432"/>
        <end position="445"/>
    </location>
</feature>
<reference evidence="2 3" key="1">
    <citation type="submission" date="2016-05" db="EMBL/GenBank/DDBJ databases">
        <title>Genome sequencing reveals origins of a unique bacterial endosymbiosis in the earliest lineages of terrestrial Fungi.</title>
        <authorList>
            <consortium name="DOE Joint Genome Institute"/>
            <person name="Uehling J."/>
            <person name="Gryganskyi A."/>
            <person name="Hameed K."/>
            <person name="Tschaplinski T."/>
            <person name="Misztal P."/>
            <person name="Wu S."/>
            <person name="Desiro A."/>
            <person name="Vande Pol N."/>
            <person name="Du Z.-Y."/>
            <person name="Zienkiewicz A."/>
            <person name="Zienkiewicz K."/>
            <person name="Morin E."/>
            <person name="Tisserant E."/>
            <person name="Splivallo R."/>
            <person name="Hainaut M."/>
            <person name="Henrissat B."/>
            <person name="Ohm R."/>
            <person name="Kuo A."/>
            <person name="Yan J."/>
            <person name="Lipzen A."/>
            <person name="Nolan M."/>
            <person name="Labutti K."/>
            <person name="Barry K."/>
            <person name="Goldstein A."/>
            <person name="Labbe J."/>
            <person name="Schadt C."/>
            <person name="Tuskan G."/>
            <person name="Grigoriev I."/>
            <person name="Martin F."/>
            <person name="Vilgalys R."/>
            <person name="Bonito G."/>
        </authorList>
    </citation>
    <scope>NUCLEOTIDE SEQUENCE [LARGE SCALE GENOMIC DNA]</scope>
    <source>
        <strain evidence="2 3">AG-77</strain>
    </source>
</reference>
<evidence type="ECO:0000256" key="1">
    <source>
        <dbReference type="SAM" id="MobiDB-lite"/>
    </source>
</evidence>
<dbReference type="Proteomes" id="UP000078512">
    <property type="component" value="Unassembled WGS sequence"/>
</dbReference>
<protein>
    <submittedName>
        <fullName evidence="2">Uncharacterized protein</fullName>
    </submittedName>
</protein>
<sequence>MKIKDDLNLLIPQVAVLLSEPESMVSQMLQMHRMQLLELGASDTIIRESNFYKSWAADSAGPLGPSGQSRASHSPGVSEHAEYNTFTDDMGTITDSGIDVQSPHSNHHLYYSRVDDTNNGDVNASSPPLAASKPLLPIVSYDMADREVIPELETKVEIYEELPAPCPDDFCFFHSVVNEGKPNAISTDIQLLLSKFEPPRSRPLLSQLDFAVKIEPGLEYPREESSKSGSSLVSEAGSFFCPVQGCLTTLSNTTIPTSREFIALVAHHISTHDLKEGNTERALRTYLAKPWKRPVRPKAWDVTAKQLNTKTPTLNLHAYWMLNAKKNNDQRAPSHIPTTALARSTRKRAISRARIQTSPSSPSTTFPHSTPVVRQMRGVSTSSVTQFLEPQEATTSTTPFQRLAIETTAESRRTSLVQKTIATSASFVRKSSSRERYHCHERDSSDSPVLRIRSKRRVSSNDNNHSGNEDIGPDRKRQHVGHPLRIDVSSEDDDGAGTGMRIGIAHGSRRVQSLSRGRATVRRNEMQPTRRSSRSRSIARPDMISTGTALRRSARSRSKPRPFGSASVNENRSSSGRTQGRSKSGGQFDNFDDNYTDELGFENELDGSDYGPEPVYEEVTIQERGRSRTPKRIERAVVGSNVRTGLISKLWNVYRAPPMLLATTTVPMFMRCYRCQALIRASDEHQSCMELGSEEFPVVLTTDDS</sequence>
<accession>A0A197K066</accession>
<evidence type="ECO:0000313" key="2">
    <source>
        <dbReference type="EMBL" id="OAQ30870.1"/>
    </source>
</evidence>
<dbReference type="EMBL" id="KV442032">
    <property type="protein sequence ID" value="OAQ30870.1"/>
    <property type="molecule type" value="Genomic_DNA"/>
</dbReference>
<gene>
    <name evidence="2" type="ORF">K457DRAFT_410385</name>
</gene>
<feature type="compositionally biased region" description="Polar residues" evidence="1">
    <location>
        <begin position="566"/>
        <end position="587"/>
    </location>
</feature>
<name>A0A197K066_9FUNG</name>
<proteinExistence type="predicted"/>